<dbReference type="InterPro" id="IPR052897">
    <property type="entry name" value="Sec-Metab_Biosynth_Hydrolase"/>
</dbReference>
<dbReference type="PANTHER" id="PTHR37017">
    <property type="entry name" value="AB HYDROLASE-1 DOMAIN-CONTAINING PROTEIN-RELATED"/>
    <property type="match status" value="1"/>
</dbReference>
<organism evidence="2 3">
    <name type="scientific">Aspergillus cavernicola</name>
    <dbReference type="NCBI Taxonomy" id="176166"/>
    <lineage>
        <taxon>Eukaryota</taxon>
        <taxon>Fungi</taxon>
        <taxon>Dikarya</taxon>
        <taxon>Ascomycota</taxon>
        <taxon>Pezizomycotina</taxon>
        <taxon>Eurotiomycetes</taxon>
        <taxon>Eurotiomycetidae</taxon>
        <taxon>Eurotiales</taxon>
        <taxon>Aspergillaceae</taxon>
        <taxon>Aspergillus</taxon>
        <taxon>Aspergillus subgen. Nidulantes</taxon>
    </lineage>
</organism>
<dbReference type="InterPro" id="IPR029058">
    <property type="entry name" value="AB_hydrolase_fold"/>
</dbReference>
<reference evidence="2 3" key="1">
    <citation type="submission" date="2024-07" db="EMBL/GenBank/DDBJ databases">
        <title>Section-level genome sequencing and comparative genomics of Aspergillus sections Usti and Cavernicolus.</title>
        <authorList>
            <consortium name="Lawrence Berkeley National Laboratory"/>
            <person name="Nybo J.L."/>
            <person name="Vesth T.C."/>
            <person name="Theobald S."/>
            <person name="Frisvad J.C."/>
            <person name="Larsen T.O."/>
            <person name="Kjaerboelling I."/>
            <person name="Rothschild-Mancinelli K."/>
            <person name="Lyhne E.K."/>
            <person name="Kogle M.E."/>
            <person name="Barry K."/>
            <person name="Clum A."/>
            <person name="Na H."/>
            <person name="Ledsgaard L."/>
            <person name="Lin J."/>
            <person name="Lipzen A."/>
            <person name="Kuo A."/>
            <person name="Riley R."/>
            <person name="Mondo S."/>
            <person name="LaButti K."/>
            <person name="Haridas S."/>
            <person name="Pangalinan J."/>
            <person name="Salamov A.A."/>
            <person name="Simmons B.A."/>
            <person name="Magnuson J.K."/>
            <person name="Chen J."/>
            <person name="Drula E."/>
            <person name="Henrissat B."/>
            <person name="Wiebenga A."/>
            <person name="Lubbers R.J."/>
            <person name="Gomes A.C."/>
            <person name="Makela M.R."/>
            <person name="Stajich J."/>
            <person name="Grigoriev I.V."/>
            <person name="Mortensen U.H."/>
            <person name="De vries R.P."/>
            <person name="Baker S.E."/>
            <person name="Andersen M.R."/>
        </authorList>
    </citation>
    <scope>NUCLEOTIDE SEQUENCE [LARGE SCALE GENOMIC DNA]</scope>
    <source>
        <strain evidence="2 3">CBS 600.67</strain>
    </source>
</reference>
<dbReference type="SUPFAM" id="SSF53474">
    <property type="entry name" value="alpha/beta-Hydrolases"/>
    <property type="match status" value="1"/>
</dbReference>
<dbReference type="Proteomes" id="UP001610335">
    <property type="component" value="Unassembled WGS sequence"/>
</dbReference>
<comment type="caution">
    <text evidence="2">The sequence shown here is derived from an EMBL/GenBank/DDBJ whole genome shotgun (WGS) entry which is preliminary data.</text>
</comment>
<keyword evidence="3" id="KW-1185">Reference proteome</keyword>
<proteinExistence type="predicted"/>
<sequence>MTASRNIAVVICHGSYHTPAPYGPFNSALEAQGFEAYCPQRPTCDLANLNVGDINNPDFDREPPAGGYPSDTEDVEVVTKLLSQLINNEEKQVLVVAHSSGGWVATQAAVPELQATTRKHQGKTGGIIGLFYYGAFVIPVGVSVNSFFQPKEGEPPAYPPFLRFYKHGLSGLGTIANPAHFMFNDLDPEEGKRWGSTLTAAPVMSTPLTNDAYSVLPCAYVVLDNDLSLPKEYQEMMVGLQSQQGTSFTMYNAPAGHSPHLSWTGGLVGQVVGFVDKIGMDKGRGFLTC</sequence>
<dbReference type="InterPro" id="IPR000073">
    <property type="entry name" value="AB_hydrolase_1"/>
</dbReference>
<keyword evidence="2" id="KW-0378">Hydrolase</keyword>
<dbReference type="Gene3D" id="3.40.50.1820">
    <property type="entry name" value="alpha/beta hydrolase"/>
    <property type="match status" value="1"/>
</dbReference>
<feature type="domain" description="AB hydrolase-1" evidence="1">
    <location>
        <begin position="9"/>
        <end position="262"/>
    </location>
</feature>
<dbReference type="PANTHER" id="PTHR37017:SF11">
    <property type="entry name" value="ESTERASE_LIPASE_THIOESTERASE DOMAIN-CONTAINING PROTEIN"/>
    <property type="match status" value="1"/>
</dbReference>
<name>A0ABR4HH92_9EURO</name>
<dbReference type="GO" id="GO:0016787">
    <property type="term" value="F:hydrolase activity"/>
    <property type="evidence" value="ECO:0007669"/>
    <property type="project" value="UniProtKB-KW"/>
</dbReference>
<evidence type="ECO:0000313" key="3">
    <source>
        <dbReference type="Proteomes" id="UP001610335"/>
    </source>
</evidence>
<accession>A0ABR4HH92</accession>
<dbReference type="EMBL" id="JBFXLS010000119">
    <property type="protein sequence ID" value="KAL2814861.1"/>
    <property type="molecule type" value="Genomic_DNA"/>
</dbReference>
<evidence type="ECO:0000313" key="2">
    <source>
        <dbReference type="EMBL" id="KAL2814861.1"/>
    </source>
</evidence>
<evidence type="ECO:0000259" key="1">
    <source>
        <dbReference type="Pfam" id="PF12697"/>
    </source>
</evidence>
<dbReference type="Pfam" id="PF12697">
    <property type="entry name" value="Abhydrolase_6"/>
    <property type="match status" value="1"/>
</dbReference>
<gene>
    <name evidence="2" type="ORF">BDW59DRAFT_167001</name>
</gene>
<protein>
    <submittedName>
        <fullName evidence="2">Alpha/beta hydrolase fold-1</fullName>
    </submittedName>
</protein>